<dbReference type="InterPro" id="IPR029055">
    <property type="entry name" value="Ntn_hydrolases_N"/>
</dbReference>
<evidence type="ECO:0000256" key="4">
    <source>
        <dbReference type="SAM" id="MobiDB-lite"/>
    </source>
</evidence>
<dbReference type="Gene3D" id="1.10.246.230">
    <property type="match status" value="1"/>
</dbReference>
<dbReference type="InterPro" id="IPR043137">
    <property type="entry name" value="GGT_ssub_C"/>
</dbReference>
<keyword evidence="1 5" id="KW-0808">Transferase</keyword>
<keyword evidence="5" id="KW-0012">Acyltransferase</keyword>
<dbReference type="PANTHER" id="PTHR43199:SF1">
    <property type="entry name" value="GLUTATHIONE HYDROLASE PROENZYME"/>
    <property type="match status" value="1"/>
</dbReference>
<dbReference type="AlphaFoldDB" id="A0A160TWC0"/>
<dbReference type="GO" id="GO:0103068">
    <property type="term" value="F:leukotriene C4 gamma-glutamyl transferase activity"/>
    <property type="evidence" value="ECO:0007669"/>
    <property type="project" value="UniProtKB-EC"/>
</dbReference>
<organism evidence="5">
    <name type="scientific">hydrothermal vent metagenome</name>
    <dbReference type="NCBI Taxonomy" id="652676"/>
    <lineage>
        <taxon>unclassified sequences</taxon>
        <taxon>metagenomes</taxon>
        <taxon>ecological metagenomes</taxon>
    </lineage>
</organism>
<evidence type="ECO:0000256" key="1">
    <source>
        <dbReference type="ARBA" id="ARBA00022679"/>
    </source>
</evidence>
<dbReference type="EMBL" id="CZRL01000120">
    <property type="protein sequence ID" value="CUS55131.1"/>
    <property type="molecule type" value="Genomic_DNA"/>
</dbReference>
<dbReference type="Pfam" id="PF01019">
    <property type="entry name" value="G_glu_transpept"/>
    <property type="match status" value="1"/>
</dbReference>
<gene>
    <name evidence="5" type="ORF">MGWOODY_XGa2199</name>
</gene>
<dbReference type="EC" id="2.3.2.2" evidence="5"/>
<feature type="region of interest" description="Disordered" evidence="4">
    <location>
        <begin position="514"/>
        <end position="535"/>
    </location>
</feature>
<dbReference type="SUPFAM" id="SSF56235">
    <property type="entry name" value="N-terminal nucleophile aminohydrolases (Ntn hydrolases)"/>
    <property type="match status" value="1"/>
</dbReference>
<keyword evidence="3" id="KW-0865">Zymogen</keyword>
<proteinExistence type="predicted"/>
<dbReference type="Gene3D" id="3.60.20.40">
    <property type="match status" value="1"/>
</dbReference>
<feature type="compositionally biased region" description="Basic and acidic residues" evidence="4">
    <location>
        <begin position="525"/>
        <end position="535"/>
    </location>
</feature>
<accession>A0A160TWC0</accession>
<dbReference type="GO" id="GO:0016787">
    <property type="term" value="F:hydrolase activity"/>
    <property type="evidence" value="ECO:0007669"/>
    <property type="project" value="UniProtKB-KW"/>
</dbReference>
<keyword evidence="2" id="KW-0378">Hydrolase</keyword>
<name>A0A160TWC0_9ZZZZ</name>
<dbReference type="PANTHER" id="PTHR43199">
    <property type="entry name" value="GLUTATHIONE HYDROLASE"/>
    <property type="match status" value="1"/>
</dbReference>
<evidence type="ECO:0000256" key="3">
    <source>
        <dbReference type="ARBA" id="ARBA00023145"/>
    </source>
</evidence>
<evidence type="ECO:0000313" key="5">
    <source>
        <dbReference type="EMBL" id="CUS55131.1"/>
    </source>
</evidence>
<reference evidence="5" key="1">
    <citation type="submission" date="2015-10" db="EMBL/GenBank/DDBJ databases">
        <authorList>
            <person name="Gilbert D.G."/>
        </authorList>
    </citation>
    <scope>NUCLEOTIDE SEQUENCE</scope>
</reference>
<dbReference type="PRINTS" id="PR01210">
    <property type="entry name" value="GGTRANSPTASE"/>
</dbReference>
<protein>
    <submittedName>
        <fullName evidence="5">Gamma-glutamyltranspeptidase</fullName>
        <ecNumber evidence="5">2.3.2.2</ecNumber>
    </submittedName>
</protein>
<sequence length="535" mass="56665">MSQNKSAHEALGGRPTVRSINGMVAAAHPLAANAGADILRKGGNAFDAVAATAAALNVVEPFMSGLAGAGGATFFLAADSTVKTIDFIPPVPAGFDVNQVDKAKTESGSNASVTPGNLAGWHALQSRYGRMNFDEVLQPAIRLAQDGFPVSSFFVAMTRGSIGRIKDPEWQRVFRVEQDWQTGQVLQLPDLAATLEQIAAEGINCLYGGALGEKLVSRIQSDGGSIGMADLEAVSPIWEPSISATYRNRQVNVLPPPQESFQVLLSLQILEAFDFESRGLLSADHLDLVFRAIRIAAGVRIQNNQKEISDIDALLTNVDELVARADDAEPIVGPTENWASGGPFDRSALKEHTTSMSVADKEGNLVCLTNSLGSPYGSGVMIPGTGIVMNNFLNWGDLDPTSPNVLTAGQRVAMCMAPSITTQNGQGILALGTPGSYGILQTTVQAMVGYFDYDLELQDAINMPRARMQDGAEVQIENRVSDSVRKTLESRGHRITVLPAYSWATGGMQAVSRDPDSGALAGAADNRRDGAAIPA</sequence>
<dbReference type="InterPro" id="IPR051792">
    <property type="entry name" value="GGT_bact"/>
</dbReference>
<evidence type="ECO:0000256" key="2">
    <source>
        <dbReference type="ARBA" id="ARBA00022801"/>
    </source>
</evidence>